<protein>
    <submittedName>
        <fullName evidence="2">Ubiquitin carboxyl-terminal hydrolase 7</fullName>
    </submittedName>
</protein>
<reference evidence="2" key="1">
    <citation type="submission" date="2022-07" db="EMBL/GenBank/DDBJ databases">
        <authorList>
            <person name="Trinca V."/>
            <person name="Uliana J.V.C."/>
            <person name="Torres T.T."/>
            <person name="Ward R.J."/>
            <person name="Monesi N."/>
        </authorList>
    </citation>
    <scope>NUCLEOTIDE SEQUENCE</scope>
    <source>
        <strain evidence="2">HSMRA1968</strain>
        <tissue evidence="2">Whole embryos</tissue>
    </source>
</reference>
<proteinExistence type="predicted"/>
<dbReference type="PANTHER" id="PTHR47022:SF1">
    <property type="entry name" value="BTB AND MATH DOMAIN-CONTAINING PROTEIN 36-RELATED"/>
    <property type="match status" value="1"/>
</dbReference>
<evidence type="ECO:0000313" key="2">
    <source>
        <dbReference type="EMBL" id="KAJ6640831.1"/>
    </source>
</evidence>
<dbReference type="PROSITE" id="PS50144">
    <property type="entry name" value="MATH"/>
    <property type="match status" value="1"/>
</dbReference>
<accession>A0A9Q0N088</accession>
<name>A0A9Q0N088_9DIPT</name>
<organism evidence="2 3">
    <name type="scientific">Pseudolycoriella hygida</name>
    <dbReference type="NCBI Taxonomy" id="35572"/>
    <lineage>
        <taxon>Eukaryota</taxon>
        <taxon>Metazoa</taxon>
        <taxon>Ecdysozoa</taxon>
        <taxon>Arthropoda</taxon>
        <taxon>Hexapoda</taxon>
        <taxon>Insecta</taxon>
        <taxon>Pterygota</taxon>
        <taxon>Neoptera</taxon>
        <taxon>Endopterygota</taxon>
        <taxon>Diptera</taxon>
        <taxon>Nematocera</taxon>
        <taxon>Sciaroidea</taxon>
        <taxon>Sciaridae</taxon>
        <taxon>Pseudolycoriella</taxon>
    </lineage>
</organism>
<evidence type="ECO:0000313" key="3">
    <source>
        <dbReference type="Proteomes" id="UP001151699"/>
    </source>
</evidence>
<evidence type="ECO:0000259" key="1">
    <source>
        <dbReference type="PROSITE" id="PS50144"/>
    </source>
</evidence>
<dbReference type="AlphaFoldDB" id="A0A9Q0N088"/>
<feature type="non-terminal residue" evidence="2">
    <location>
        <position position="1"/>
    </location>
</feature>
<keyword evidence="2" id="KW-0378">Hydrolase</keyword>
<dbReference type="SUPFAM" id="SSF49599">
    <property type="entry name" value="TRAF domain-like"/>
    <property type="match status" value="2"/>
</dbReference>
<comment type="caution">
    <text evidence="2">The sequence shown here is derived from an EMBL/GenBank/DDBJ whole genome shotgun (WGS) entry which is preliminary data.</text>
</comment>
<dbReference type="InterPro" id="IPR002083">
    <property type="entry name" value="MATH/TRAF_dom"/>
</dbReference>
<keyword evidence="3" id="KW-1185">Reference proteome</keyword>
<gene>
    <name evidence="2" type="primary">Usp7_2</name>
    <name evidence="2" type="ORF">Bhyg_05764</name>
</gene>
<dbReference type="EMBL" id="WJQU01000002">
    <property type="protein sequence ID" value="KAJ6640831.1"/>
    <property type="molecule type" value="Genomic_DNA"/>
</dbReference>
<sequence length="259" mass="29657">MSRLWDSAIGTTDEFVVRQVPWVVRVFRNDGSDWLSLVVECKKKDQSHSCSCLAFCKFKIISLCVDDFKFIPADPLLFSTKSLSFEYSEFILMSELLDRQKGYTKDDAITMEVTLKVSVVDSFVNRMKVYTQIADKPHISVKLICLLSEAPSWSCKAGAVFKLISYSSSIVPNEFIFESFEFTPTENEFEHKRFITMKHLMSDKRHFIEGGKVVLDVKIWAEKPQGIESEEYIMCPLCARYLIETSAVPATCGHLFCDE</sequence>
<dbReference type="Gene3D" id="2.60.210.10">
    <property type="entry name" value="Apoptosis, Tumor Necrosis Factor Receptor Associated Protein 2, Chain A"/>
    <property type="match status" value="2"/>
</dbReference>
<dbReference type="GO" id="GO:0016787">
    <property type="term" value="F:hydrolase activity"/>
    <property type="evidence" value="ECO:0007669"/>
    <property type="project" value="UniProtKB-KW"/>
</dbReference>
<feature type="domain" description="MATH" evidence="1">
    <location>
        <begin position="1"/>
        <end position="115"/>
    </location>
</feature>
<dbReference type="PANTHER" id="PTHR47022">
    <property type="entry name" value="BTB AND MATH DOMAIN-CONTAINING PROTEIN 36-RELATED"/>
    <property type="match status" value="1"/>
</dbReference>
<dbReference type="CDD" id="cd00121">
    <property type="entry name" value="MATH"/>
    <property type="match status" value="1"/>
</dbReference>
<dbReference type="Pfam" id="PF00917">
    <property type="entry name" value="MATH"/>
    <property type="match status" value="1"/>
</dbReference>
<dbReference type="Proteomes" id="UP001151699">
    <property type="component" value="Chromosome B"/>
</dbReference>
<dbReference type="InterPro" id="IPR008974">
    <property type="entry name" value="TRAF-like"/>
</dbReference>